<gene>
    <name evidence="5" type="ORF">L345_07598</name>
</gene>
<dbReference type="FunFam" id="2.40.50.140:FF:000171">
    <property type="entry name" value="meiosis-specific with OB domain-containing protein isoform X1"/>
    <property type="match status" value="1"/>
</dbReference>
<name>V8NWJ3_OPHHA</name>
<dbReference type="PANTHER" id="PTHR21166:SF2">
    <property type="entry name" value="CELL DIVISION CONTROL PROTEIN 24 OB DOMAIN-CONTAINING PROTEIN-RELATED"/>
    <property type="match status" value="1"/>
</dbReference>
<dbReference type="FunFam" id="2.40.50.140:FF:000248">
    <property type="entry name" value="Meiosis specific with OB domains"/>
    <property type="match status" value="1"/>
</dbReference>
<dbReference type="SUPFAM" id="SSF50249">
    <property type="entry name" value="Nucleic acid-binding proteins"/>
    <property type="match status" value="2"/>
</dbReference>
<evidence type="ECO:0000256" key="2">
    <source>
        <dbReference type="ARBA" id="ARBA00023254"/>
    </source>
</evidence>
<feature type="domain" description="MEIOB-like N-terminal" evidence="4">
    <location>
        <begin position="2"/>
        <end position="120"/>
    </location>
</feature>
<keyword evidence="1" id="KW-0238">DNA-binding</keyword>
<evidence type="ECO:0000259" key="4">
    <source>
        <dbReference type="Pfam" id="PF24903"/>
    </source>
</evidence>
<evidence type="ECO:0000313" key="6">
    <source>
        <dbReference type="Proteomes" id="UP000018936"/>
    </source>
</evidence>
<comment type="caution">
    <text evidence="5">The sequence shown here is derived from an EMBL/GenBank/DDBJ whole genome shotgun (WGS) entry which is preliminary data.</text>
</comment>
<dbReference type="GO" id="GO:0008310">
    <property type="term" value="F:single-stranded DNA 3'-5' DNA exonuclease activity"/>
    <property type="evidence" value="ECO:0007669"/>
    <property type="project" value="TreeGrafter"/>
</dbReference>
<dbReference type="InterPro" id="IPR052469">
    <property type="entry name" value="MEIOB"/>
</dbReference>
<comment type="similarity">
    <text evidence="3">Belongs to the MEIOB family.</text>
</comment>
<keyword evidence="2" id="KW-0469">Meiosis</keyword>
<sequence length="361" mass="40637">MMSIIGVVIGKTDAKGFPDRKNIGSERYTFCFTIRDSPSWFINVNSWGREDYIKSLSESFRLGDCVIIENPLVQTKEVEKEEKFNPTTTSYKLLLSENHSVVRIYEADTRLLSLLHLPVKNPQDFYSLGDIVANGQSLDGKIINVLAAIKSVGEPKHFATSDRRKGHRCEVRLYDDSESSFTMICWDNESIQFAQSWVPQETVIFASDIRINFDKFRNCMIATVISKTIITINPDTAEANILFNFIRRSPEMLDLDDEMIDHVKCHYVINEKTNACSFCSSTNSLDAGTVPMFASFDLLVDLTDHTGTLHFCSLSDTIAEETLGHTVIFSTTARTGLRVKLLSCKLADPVEACQNLPEKGK</sequence>
<proteinExistence type="inferred from homology"/>
<keyword evidence="6" id="KW-1185">Reference proteome</keyword>
<dbReference type="EMBL" id="AZIM01001517">
    <property type="protein sequence ID" value="ETE66614.1"/>
    <property type="molecule type" value="Genomic_DNA"/>
</dbReference>
<organism evidence="5 6">
    <name type="scientific">Ophiophagus hannah</name>
    <name type="common">King cobra</name>
    <name type="synonym">Naja hannah</name>
    <dbReference type="NCBI Taxonomy" id="8665"/>
    <lineage>
        <taxon>Eukaryota</taxon>
        <taxon>Metazoa</taxon>
        <taxon>Chordata</taxon>
        <taxon>Craniata</taxon>
        <taxon>Vertebrata</taxon>
        <taxon>Euteleostomi</taxon>
        <taxon>Lepidosauria</taxon>
        <taxon>Squamata</taxon>
        <taxon>Bifurcata</taxon>
        <taxon>Unidentata</taxon>
        <taxon>Episquamata</taxon>
        <taxon>Toxicofera</taxon>
        <taxon>Serpentes</taxon>
        <taxon>Colubroidea</taxon>
        <taxon>Elapidae</taxon>
        <taxon>Elapinae</taxon>
        <taxon>Ophiophagus</taxon>
    </lineage>
</organism>
<evidence type="ECO:0000256" key="1">
    <source>
        <dbReference type="ARBA" id="ARBA00023125"/>
    </source>
</evidence>
<evidence type="ECO:0000256" key="3">
    <source>
        <dbReference type="ARBA" id="ARBA00038329"/>
    </source>
</evidence>
<protein>
    <recommendedName>
        <fullName evidence="4">MEIOB-like N-terminal domain-containing protein</fullName>
    </recommendedName>
</protein>
<dbReference type="OrthoDB" id="9937820at2759"/>
<dbReference type="PANTHER" id="PTHR21166">
    <property type="entry name" value="CELL DIVISION CONTROL PROTEIN 24 OB DOMAIN-CONTAINING PROTEIN-RELATED"/>
    <property type="match status" value="1"/>
</dbReference>
<dbReference type="GO" id="GO:0003697">
    <property type="term" value="F:single-stranded DNA binding"/>
    <property type="evidence" value="ECO:0007669"/>
    <property type="project" value="TreeGrafter"/>
</dbReference>
<dbReference type="InterPro" id="IPR056880">
    <property type="entry name" value="OB_MEIOB_N"/>
</dbReference>
<dbReference type="Pfam" id="PF24903">
    <property type="entry name" value="OB_MEIOB_N"/>
    <property type="match status" value="1"/>
</dbReference>
<dbReference type="GO" id="GO:0000712">
    <property type="term" value="P:resolution of meiotic recombination intermediates"/>
    <property type="evidence" value="ECO:0007669"/>
    <property type="project" value="TreeGrafter"/>
</dbReference>
<accession>V8NWJ3</accession>
<dbReference type="Proteomes" id="UP000018936">
    <property type="component" value="Unassembled WGS sequence"/>
</dbReference>
<dbReference type="Gene3D" id="2.40.50.140">
    <property type="entry name" value="Nucleic acid-binding proteins"/>
    <property type="match status" value="2"/>
</dbReference>
<dbReference type="InterPro" id="IPR012340">
    <property type="entry name" value="NA-bd_OB-fold"/>
</dbReference>
<reference evidence="5 6" key="1">
    <citation type="journal article" date="2013" name="Proc. Natl. Acad. Sci. U.S.A.">
        <title>The king cobra genome reveals dynamic gene evolution and adaptation in the snake venom system.</title>
        <authorList>
            <person name="Vonk F.J."/>
            <person name="Casewell N.R."/>
            <person name="Henkel C.V."/>
            <person name="Heimberg A.M."/>
            <person name="Jansen H.J."/>
            <person name="McCleary R.J."/>
            <person name="Kerkkamp H.M."/>
            <person name="Vos R.A."/>
            <person name="Guerreiro I."/>
            <person name="Calvete J.J."/>
            <person name="Wuster W."/>
            <person name="Woods A.E."/>
            <person name="Logan J.M."/>
            <person name="Harrison R.A."/>
            <person name="Castoe T.A."/>
            <person name="de Koning A.P."/>
            <person name="Pollock D.D."/>
            <person name="Yandell M."/>
            <person name="Calderon D."/>
            <person name="Renjifo C."/>
            <person name="Currier R.B."/>
            <person name="Salgado D."/>
            <person name="Pla D."/>
            <person name="Sanz L."/>
            <person name="Hyder A.S."/>
            <person name="Ribeiro J.M."/>
            <person name="Arntzen J.W."/>
            <person name="van den Thillart G.E."/>
            <person name="Boetzer M."/>
            <person name="Pirovano W."/>
            <person name="Dirks R.P."/>
            <person name="Spaink H.P."/>
            <person name="Duboule D."/>
            <person name="McGlinn E."/>
            <person name="Kini R.M."/>
            <person name="Richardson M.K."/>
        </authorList>
    </citation>
    <scope>NUCLEOTIDE SEQUENCE</scope>
    <source>
        <tissue evidence="5">Blood</tissue>
    </source>
</reference>
<evidence type="ECO:0000313" key="5">
    <source>
        <dbReference type="EMBL" id="ETE66614.1"/>
    </source>
</evidence>
<feature type="non-terminal residue" evidence="5">
    <location>
        <position position="1"/>
    </location>
</feature>
<dbReference type="AlphaFoldDB" id="V8NWJ3"/>